<dbReference type="AlphaFoldDB" id="A0AA36CMW3"/>
<feature type="non-terminal residue" evidence="3">
    <location>
        <position position="1"/>
    </location>
</feature>
<organism evidence="3 4">
    <name type="scientific">Mesorhabditis spiculigera</name>
    <dbReference type="NCBI Taxonomy" id="96644"/>
    <lineage>
        <taxon>Eukaryota</taxon>
        <taxon>Metazoa</taxon>
        <taxon>Ecdysozoa</taxon>
        <taxon>Nematoda</taxon>
        <taxon>Chromadorea</taxon>
        <taxon>Rhabditida</taxon>
        <taxon>Rhabditina</taxon>
        <taxon>Rhabditomorpha</taxon>
        <taxon>Rhabditoidea</taxon>
        <taxon>Rhabditidae</taxon>
        <taxon>Mesorhabditinae</taxon>
        <taxon>Mesorhabditis</taxon>
    </lineage>
</organism>
<dbReference type="Gene3D" id="3.40.50.300">
    <property type="entry name" value="P-loop containing nucleotide triphosphate hydrolases"/>
    <property type="match status" value="1"/>
</dbReference>
<dbReference type="InterPro" id="IPR027417">
    <property type="entry name" value="P-loop_NTPase"/>
</dbReference>
<evidence type="ECO:0000313" key="4">
    <source>
        <dbReference type="Proteomes" id="UP001177023"/>
    </source>
</evidence>
<protein>
    <submittedName>
        <fullName evidence="3">Uncharacterized protein</fullName>
    </submittedName>
</protein>
<evidence type="ECO:0000256" key="1">
    <source>
        <dbReference type="SAM" id="Coils"/>
    </source>
</evidence>
<keyword evidence="4" id="KW-1185">Reference proteome</keyword>
<accession>A0AA36CMW3</accession>
<dbReference type="Proteomes" id="UP001177023">
    <property type="component" value="Unassembled WGS sequence"/>
</dbReference>
<comment type="caution">
    <text evidence="3">The sequence shown here is derived from an EMBL/GenBank/DDBJ whole genome shotgun (WGS) entry which is preliminary data.</text>
</comment>
<reference evidence="3" key="1">
    <citation type="submission" date="2023-06" db="EMBL/GenBank/DDBJ databases">
        <authorList>
            <person name="Delattre M."/>
        </authorList>
    </citation>
    <scope>NUCLEOTIDE SEQUENCE</scope>
    <source>
        <strain evidence="3">AF72</strain>
    </source>
</reference>
<proteinExistence type="predicted"/>
<evidence type="ECO:0000256" key="2">
    <source>
        <dbReference type="SAM" id="MobiDB-lite"/>
    </source>
</evidence>
<feature type="compositionally biased region" description="Polar residues" evidence="2">
    <location>
        <begin position="240"/>
        <end position="259"/>
    </location>
</feature>
<gene>
    <name evidence="3" type="ORF">MSPICULIGERA_LOCUS9707</name>
</gene>
<feature type="coiled-coil region" evidence="1">
    <location>
        <begin position="5"/>
        <end position="39"/>
    </location>
</feature>
<feature type="compositionally biased region" description="Low complexity" evidence="2">
    <location>
        <begin position="221"/>
        <end position="239"/>
    </location>
</feature>
<name>A0AA36CMW3_9BILA</name>
<keyword evidence="1" id="KW-0175">Coiled coil</keyword>
<evidence type="ECO:0000313" key="3">
    <source>
        <dbReference type="EMBL" id="CAJ0571295.1"/>
    </source>
</evidence>
<sequence>MNGQRQALEQELEQTQQVLKEEMVEVEIVTRDIQSADEEVLSKELINGKIAKVDLPQKSPVTASVIYEDEVTTRDIRNQEFGLIELPIKLKQNDYVDVRIKLPSGQDYIVLSKKRVEDLQNGTVWYQMSEKEILNMSSAIVDAYINDASIYALTYVEPGIQEKAYTTYPANKSVLDLIDSDSNIVQKATSELERRNRVKLEEALNAMTPQQRQEFKSNRNTQQTAEEQAAAEQTTYQQQSNDLMNETSTTQPQNTETIFNDQNSVDVTAYVDYQYAYPKVEGQDGVRQHDRFDVIENATLETYQELQKESKYDFVLVDISRKDELQRWPGAAQYYLVTSHDNAVMQLPDRLDILKGTTKADRGQFDEASEVINLIYQKATEYYDLVLLDLHSGRNSPVVLDALNQSDLIVVCLSQNINVLERFFLQREQQPEAFQNKPFVILLSQYDEDSKFKVKNICNKYRYKGPVFTMPYNTSFKDHSNDGDIQAFFRRNQQLMKFHPNRFFIEESRKLALHILNESGINTQVKQISGKGA</sequence>
<dbReference type="EMBL" id="CATQJA010002554">
    <property type="protein sequence ID" value="CAJ0571295.1"/>
    <property type="molecule type" value="Genomic_DNA"/>
</dbReference>
<feature type="region of interest" description="Disordered" evidence="2">
    <location>
        <begin position="206"/>
        <end position="259"/>
    </location>
</feature>